<evidence type="ECO:0000313" key="1">
    <source>
        <dbReference type="EMBL" id="EDL81867.1"/>
    </source>
</evidence>
<sequence>MKTTAGFLASTVPDLRWNPNHEKLPLLILEAHSPLRVPCYFHFVHEMAPETNSRKGKIELKHSRLN</sequence>
<proteinExistence type="predicted"/>
<name>A6HUT1_RAT</name>
<evidence type="ECO:0000313" key="2">
    <source>
        <dbReference type="Proteomes" id="UP000234681"/>
    </source>
</evidence>
<accession>A6HUT1</accession>
<dbReference type="AlphaFoldDB" id="A6HUT1"/>
<gene>
    <name evidence="1" type="ORF">rCG_28503</name>
</gene>
<protein>
    <submittedName>
        <fullName evidence="1">RCG28503</fullName>
    </submittedName>
</protein>
<organism evidence="1 2">
    <name type="scientific">Rattus norvegicus</name>
    <name type="common">Rat</name>
    <dbReference type="NCBI Taxonomy" id="10116"/>
    <lineage>
        <taxon>Eukaryota</taxon>
        <taxon>Metazoa</taxon>
        <taxon>Chordata</taxon>
        <taxon>Craniata</taxon>
        <taxon>Vertebrata</taxon>
        <taxon>Euteleostomi</taxon>
        <taxon>Mammalia</taxon>
        <taxon>Eutheria</taxon>
        <taxon>Euarchontoglires</taxon>
        <taxon>Glires</taxon>
        <taxon>Rodentia</taxon>
        <taxon>Myomorpha</taxon>
        <taxon>Muroidea</taxon>
        <taxon>Muridae</taxon>
        <taxon>Murinae</taxon>
        <taxon>Rattus</taxon>
    </lineage>
</organism>
<dbReference type="Proteomes" id="UP000234681">
    <property type="component" value="Chromosome 2"/>
</dbReference>
<dbReference type="EMBL" id="CH473952">
    <property type="protein sequence ID" value="EDL81867.1"/>
    <property type="molecule type" value="Genomic_DNA"/>
</dbReference>
<reference evidence="2" key="1">
    <citation type="submission" date="2005-09" db="EMBL/GenBank/DDBJ databases">
        <authorList>
            <person name="Mural R.J."/>
            <person name="Li P.W."/>
            <person name="Adams M.D."/>
            <person name="Amanatides P.G."/>
            <person name="Baden-Tillson H."/>
            <person name="Barnstead M."/>
            <person name="Chin S.H."/>
            <person name="Dew I."/>
            <person name="Evans C.A."/>
            <person name="Ferriera S."/>
            <person name="Flanigan M."/>
            <person name="Fosler C."/>
            <person name="Glodek A."/>
            <person name="Gu Z."/>
            <person name="Holt R.A."/>
            <person name="Jennings D."/>
            <person name="Kraft C.L."/>
            <person name="Lu F."/>
            <person name="Nguyen T."/>
            <person name="Nusskern D.R."/>
            <person name="Pfannkoch C.M."/>
            <person name="Sitter C."/>
            <person name="Sutton G.G."/>
            <person name="Venter J.C."/>
            <person name="Wang Z."/>
            <person name="Woodage T."/>
            <person name="Zheng X.H."/>
            <person name="Zhong F."/>
        </authorList>
    </citation>
    <scope>NUCLEOTIDE SEQUENCE [LARGE SCALE GENOMIC DNA]</scope>
    <source>
        <strain>BN</strain>
        <strain evidence="2">Sprague-Dawley</strain>
    </source>
</reference>